<feature type="transmembrane region" description="Helical" evidence="5">
    <location>
        <begin position="6"/>
        <end position="29"/>
    </location>
</feature>
<evidence type="ECO:0000256" key="5">
    <source>
        <dbReference type="SAM" id="Phobius"/>
    </source>
</evidence>
<comment type="subcellular location">
    <subcellularLocation>
        <location evidence="1">Membrane</location>
        <topology evidence="1">Multi-pass membrane protein</topology>
    </subcellularLocation>
</comment>
<evidence type="ECO:0000313" key="7">
    <source>
        <dbReference type="EMBL" id="GAF91534.1"/>
    </source>
</evidence>
<protein>
    <recommendedName>
        <fullName evidence="6">Sodium/calcium exchanger membrane region domain-containing protein</fullName>
    </recommendedName>
</protein>
<feature type="transmembrane region" description="Helical" evidence="5">
    <location>
        <begin position="153"/>
        <end position="176"/>
    </location>
</feature>
<proteinExistence type="predicted"/>
<keyword evidence="4 5" id="KW-0472">Membrane</keyword>
<name>X0TEA1_9ZZZZ</name>
<evidence type="ECO:0000256" key="4">
    <source>
        <dbReference type="ARBA" id="ARBA00023136"/>
    </source>
</evidence>
<feature type="non-terminal residue" evidence="7">
    <location>
        <position position="1"/>
    </location>
</feature>
<dbReference type="Pfam" id="PF01699">
    <property type="entry name" value="Na_Ca_ex"/>
    <property type="match status" value="2"/>
</dbReference>
<dbReference type="AlphaFoldDB" id="X0TEA1"/>
<dbReference type="GO" id="GO:0006874">
    <property type="term" value="P:intracellular calcium ion homeostasis"/>
    <property type="evidence" value="ECO:0007669"/>
    <property type="project" value="TreeGrafter"/>
</dbReference>
<evidence type="ECO:0000256" key="1">
    <source>
        <dbReference type="ARBA" id="ARBA00004141"/>
    </source>
</evidence>
<dbReference type="PANTHER" id="PTHR10846">
    <property type="entry name" value="SODIUM/POTASSIUM/CALCIUM EXCHANGER"/>
    <property type="match status" value="1"/>
</dbReference>
<feature type="transmembrane region" description="Helical" evidence="5">
    <location>
        <begin position="183"/>
        <end position="206"/>
    </location>
</feature>
<dbReference type="InterPro" id="IPR044880">
    <property type="entry name" value="NCX_ion-bd_dom_sf"/>
</dbReference>
<feature type="domain" description="Sodium/calcium exchanger membrane region" evidence="6">
    <location>
        <begin position="1"/>
        <end position="84"/>
    </location>
</feature>
<feature type="domain" description="Sodium/calcium exchanger membrane region" evidence="6">
    <location>
        <begin position="119"/>
        <end position="259"/>
    </location>
</feature>
<dbReference type="GO" id="GO:0005262">
    <property type="term" value="F:calcium channel activity"/>
    <property type="evidence" value="ECO:0007669"/>
    <property type="project" value="TreeGrafter"/>
</dbReference>
<keyword evidence="3 5" id="KW-1133">Transmembrane helix</keyword>
<feature type="transmembrane region" description="Helical" evidence="5">
    <location>
        <begin position="244"/>
        <end position="261"/>
    </location>
</feature>
<evidence type="ECO:0000256" key="2">
    <source>
        <dbReference type="ARBA" id="ARBA00022692"/>
    </source>
</evidence>
<organism evidence="7">
    <name type="scientific">marine sediment metagenome</name>
    <dbReference type="NCBI Taxonomy" id="412755"/>
    <lineage>
        <taxon>unclassified sequences</taxon>
        <taxon>metagenomes</taxon>
        <taxon>ecological metagenomes</taxon>
    </lineage>
</organism>
<feature type="transmembrane region" description="Helical" evidence="5">
    <location>
        <begin position="212"/>
        <end position="232"/>
    </location>
</feature>
<dbReference type="EMBL" id="BARS01019493">
    <property type="protein sequence ID" value="GAF91534.1"/>
    <property type="molecule type" value="Genomic_DNA"/>
</dbReference>
<dbReference type="PANTHER" id="PTHR10846:SF8">
    <property type="entry name" value="INNER MEMBRANE PROTEIN YRBG"/>
    <property type="match status" value="1"/>
</dbReference>
<reference evidence="7" key="1">
    <citation type="journal article" date="2014" name="Front. Microbiol.">
        <title>High frequency of phylogenetically diverse reductive dehalogenase-homologous genes in deep subseafloor sedimentary metagenomes.</title>
        <authorList>
            <person name="Kawai M."/>
            <person name="Futagami T."/>
            <person name="Toyoda A."/>
            <person name="Takaki Y."/>
            <person name="Nishi S."/>
            <person name="Hori S."/>
            <person name="Arai W."/>
            <person name="Tsubouchi T."/>
            <person name="Morono Y."/>
            <person name="Uchiyama I."/>
            <person name="Ito T."/>
            <person name="Fujiyama A."/>
            <person name="Inagaki F."/>
            <person name="Takami H."/>
        </authorList>
    </citation>
    <scope>NUCLEOTIDE SEQUENCE</scope>
    <source>
        <strain evidence="7">Expedition CK06-06</strain>
    </source>
</reference>
<dbReference type="InterPro" id="IPR004837">
    <property type="entry name" value="NaCa_Exmemb"/>
</dbReference>
<feature type="transmembrane region" description="Helical" evidence="5">
    <location>
        <begin position="65"/>
        <end position="85"/>
    </location>
</feature>
<sequence>LALGNVLGSNIFNICMIIGVVSLIAPLTIKKDAASKDFPMCLIAAVIVGVCGNQMYFDGIRYHELMLSDAIVFLCFFSIFIYYTLQEAISAESMARVITGAPASEQAVIKKEISPIKTVVFIVLGLAGLAYGGDLIVDGATGVAEAFGLSERVIGLLIVGPGTSLPELITSIVAALKKNSDIVIGNILGSNTFNIFFTLAVTAIIQPVSLDLGLNIAVIINVIITLLLVLYAWFSRQKQVGRTIGMLLIAAYMAYTFYTVIF</sequence>
<dbReference type="GO" id="GO:0008273">
    <property type="term" value="F:calcium, potassium:sodium antiporter activity"/>
    <property type="evidence" value="ECO:0007669"/>
    <property type="project" value="TreeGrafter"/>
</dbReference>
<evidence type="ECO:0000256" key="3">
    <source>
        <dbReference type="ARBA" id="ARBA00022989"/>
    </source>
</evidence>
<keyword evidence="2 5" id="KW-0812">Transmembrane</keyword>
<feature type="transmembrane region" description="Helical" evidence="5">
    <location>
        <begin position="116"/>
        <end position="133"/>
    </location>
</feature>
<gene>
    <name evidence="7" type="ORF">S01H1_31585</name>
</gene>
<dbReference type="Gene3D" id="1.20.1420.30">
    <property type="entry name" value="NCX, central ion-binding region"/>
    <property type="match status" value="1"/>
</dbReference>
<dbReference type="GO" id="GO:0005886">
    <property type="term" value="C:plasma membrane"/>
    <property type="evidence" value="ECO:0007669"/>
    <property type="project" value="TreeGrafter"/>
</dbReference>
<comment type="caution">
    <text evidence="7">The sequence shown here is derived from an EMBL/GenBank/DDBJ whole genome shotgun (WGS) entry which is preliminary data.</text>
</comment>
<dbReference type="InterPro" id="IPR004481">
    <property type="entry name" value="K/Na/Ca-exchanger"/>
</dbReference>
<accession>X0TEA1</accession>
<evidence type="ECO:0000259" key="6">
    <source>
        <dbReference type="Pfam" id="PF01699"/>
    </source>
</evidence>